<dbReference type="Gene3D" id="3.30.300.30">
    <property type="match status" value="1"/>
</dbReference>
<dbReference type="InterPro" id="IPR042099">
    <property type="entry name" value="ANL_N_sf"/>
</dbReference>
<dbReference type="InterPro" id="IPR020845">
    <property type="entry name" value="AMP-binding_CS"/>
</dbReference>
<dbReference type="GO" id="GO:0016405">
    <property type="term" value="F:CoA-ligase activity"/>
    <property type="evidence" value="ECO:0007669"/>
    <property type="project" value="UniProtKB-ARBA"/>
</dbReference>
<accession>A0A2K2U283</accession>
<feature type="domain" description="AMP-binding enzyme C-terminal" evidence="7">
    <location>
        <begin position="498"/>
        <end position="576"/>
    </location>
</feature>
<evidence type="ECO:0000256" key="4">
    <source>
        <dbReference type="ARBA" id="ARBA00022840"/>
    </source>
</evidence>
<keyword evidence="9" id="KW-1185">Reference proteome</keyword>
<dbReference type="PANTHER" id="PTHR43605:SF10">
    <property type="entry name" value="ACYL-COA SYNTHETASE MEDIUM CHAIN FAMILY MEMBER 3"/>
    <property type="match status" value="1"/>
</dbReference>
<dbReference type="InterPro" id="IPR051087">
    <property type="entry name" value="Mitochondrial_ACSM"/>
</dbReference>
<dbReference type="SUPFAM" id="SSF56801">
    <property type="entry name" value="Acetyl-CoA synthetase-like"/>
    <property type="match status" value="1"/>
</dbReference>
<evidence type="ECO:0000256" key="3">
    <source>
        <dbReference type="ARBA" id="ARBA00022741"/>
    </source>
</evidence>
<dbReference type="InterPro" id="IPR000873">
    <property type="entry name" value="AMP-dep_synth/lig_dom"/>
</dbReference>
<evidence type="ECO:0000313" key="8">
    <source>
        <dbReference type="EMBL" id="PNV64436.1"/>
    </source>
</evidence>
<name>A0A2K2U283_9ACTN</name>
<feature type="domain" description="AMP-dependent synthetase/ligase" evidence="6">
    <location>
        <begin position="43"/>
        <end position="448"/>
    </location>
</feature>
<sequence>MHTTRNIHLRYVRERYDENGLLTDFAVDCPDDFNFGYDVVDDIAAAEPDRRAMVWCNPEGEEHVFTFGDMKRWSDKTANFLAAQGIGRGDMVMVILRRHYQFWFAATALAKLGAVMVPATFMLKEHDLEYRLNGASIKAVIATSLGTIADVVDNVADACPTLQTRILVNGAGGGLTPEDADGNLVFPDDGEPLGAALSGPEGVCAASAERQGWIDFNTGVRAASDDFARRETAAADPMLMYFSSGTSGNPKMVLHDSEYAIAHLVTAKHWHNVEPDGLHFTIADTGWGKAVWGKYYGQWLMEACVFTYDFDRFHPAEILSLIGKYGITTLCCPPTMYRMMMGENVDAFDLASLNYSTTAGEALNPDLFDFWKEHTGLTIYEGFGQTETPLTIANLTGSTPRPGSMGKPVPLYNVEIQRADGSRCDTGETGEVCIDIHEKAAGIMLEYYRDPAKTEAAMHDGWYHTGDTAWCDEDGYFWYVGRNDDVIKSSGYRIGPFEIESVLLEHEAVRECAVTGVPDPVRGKAVKATIVLAEGFAGSSELTRELQTWVKKRTAPYKYPRIVEYVDALPKTVNGKIRRAAIRETDEAANTPEGLV</sequence>
<gene>
    <name evidence="8" type="ORF">C2L80_11935</name>
</gene>
<evidence type="ECO:0000259" key="7">
    <source>
        <dbReference type="Pfam" id="PF13193"/>
    </source>
</evidence>
<dbReference type="Gene3D" id="3.40.50.12780">
    <property type="entry name" value="N-terminal domain of ligase-like"/>
    <property type="match status" value="1"/>
</dbReference>
<dbReference type="GO" id="GO:0006637">
    <property type="term" value="P:acyl-CoA metabolic process"/>
    <property type="evidence" value="ECO:0007669"/>
    <property type="project" value="TreeGrafter"/>
</dbReference>
<evidence type="ECO:0000256" key="1">
    <source>
        <dbReference type="ARBA" id="ARBA00006432"/>
    </source>
</evidence>
<dbReference type="EMBL" id="PPEL01000099">
    <property type="protein sequence ID" value="PNV64436.1"/>
    <property type="molecule type" value="Genomic_DNA"/>
</dbReference>
<dbReference type="PROSITE" id="PS00455">
    <property type="entry name" value="AMP_BINDING"/>
    <property type="match status" value="1"/>
</dbReference>
<evidence type="ECO:0000256" key="2">
    <source>
        <dbReference type="ARBA" id="ARBA00022598"/>
    </source>
</evidence>
<dbReference type="Pfam" id="PF13193">
    <property type="entry name" value="AMP-binding_C"/>
    <property type="match status" value="1"/>
</dbReference>
<dbReference type="FunFam" id="3.30.300.30:FF:000005">
    <property type="entry name" value="Acyl-coenzyme A synthetase ACSM5, mitochondrial"/>
    <property type="match status" value="1"/>
</dbReference>
<dbReference type="AlphaFoldDB" id="A0A2K2U283"/>
<dbReference type="GO" id="GO:0006633">
    <property type="term" value="P:fatty acid biosynthetic process"/>
    <property type="evidence" value="ECO:0007669"/>
    <property type="project" value="TreeGrafter"/>
</dbReference>
<comment type="similarity">
    <text evidence="1">Belongs to the ATP-dependent AMP-binding enzyme family.</text>
</comment>
<dbReference type="PANTHER" id="PTHR43605">
    <property type="entry name" value="ACYL-COENZYME A SYNTHETASE"/>
    <property type="match status" value="1"/>
</dbReference>
<dbReference type="GO" id="GO:0005524">
    <property type="term" value="F:ATP binding"/>
    <property type="evidence" value="ECO:0007669"/>
    <property type="project" value="UniProtKB-KW"/>
</dbReference>
<protein>
    <submittedName>
        <fullName evidence="8">Acetyl-CoA synthetase</fullName>
    </submittedName>
</protein>
<dbReference type="InterPro" id="IPR045851">
    <property type="entry name" value="AMP-bd_C_sf"/>
</dbReference>
<dbReference type="RefSeq" id="WP_103263270.1">
    <property type="nucleotide sequence ID" value="NZ_DBEYRC010000054.1"/>
</dbReference>
<comment type="caution">
    <text evidence="8">The sequence shown here is derived from an EMBL/GenBank/DDBJ whole genome shotgun (WGS) entry which is preliminary data.</text>
</comment>
<keyword evidence="4" id="KW-0067">ATP-binding</keyword>
<dbReference type="GO" id="GO:0004321">
    <property type="term" value="F:fatty-acyl-CoA synthase activity"/>
    <property type="evidence" value="ECO:0007669"/>
    <property type="project" value="TreeGrafter"/>
</dbReference>
<reference evidence="8 9" key="1">
    <citation type="journal article" date="2018" name="Int. J. Syst. Evol. Microbiol.">
        <title>Rubneribacter badeniensis gen. nov., sp. nov. and Enteroscipio rubneri gen. nov., sp. nov., new members of the Eggerthellaceae isolated from human faeces.</title>
        <authorList>
            <person name="Danylec N."/>
            <person name="Gobl A."/>
            <person name="Stoll D.A."/>
            <person name="Hetzer B."/>
            <person name="Kulling S.E."/>
            <person name="Huch M."/>
        </authorList>
    </citation>
    <scope>NUCLEOTIDE SEQUENCE [LARGE SCALE GENOMIC DNA]</scope>
    <source>
        <strain evidence="8 9">ResAG-85</strain>
    </source>
</reference>
<dbReference type="GO" id="GO:0015645">
    <property type="term" value="F:fatty acid ligase activity"/>
    <property type="evidence" value="ECO:0007669"/>
    <property type="project" value="TreeGrafter"/>
</dbReference>
<keyword evidence="5" id="KW-0472">Membrane</keyword>
<dbReference type="Proteomes" id="UP000236488">
    <property type="component" value="Unassembled WGS sequence"/>
</dbReference>
<evidence type="ECO:0000313" key="9">
    <source>
        <dbReference type="Proteomes" id="UP000236488"/>
    </source>
</evidence>
<keyword evidence="5" id="KW-1133">Transmembrane helix</keyword>
<proteinExistence type="inferred from homology"/>
<evidence type="ECO:0000256" key="5">
    <source>
        <dbReference type="SAM" id="Phobius"/>
    </source>
</evidence>
<keyword evidence="5" id="KW-0812">Transmembrane</keyword>
<keyword evidence="3" id="KW-0547">Nucleotide-binding</keyword>
<organism evidence="8 9">
    <name type="scientific">Rubneribacter badeniensis</name>
    <dbReference type="NCBI Taxonomy" id="2070688"/>
    <lineage>
        <taxon>Bacteria</taxon>
        <taxon>Bacillati</taxon>
        <taxon>Actinomycetota</taxon>
        <taxon>Coriobacteriia</taxon>
        <taxon>Eggerthellales</taxon>
        <taxon>Eggerthellaceae</taxon>
        <taxon>Rubneribacter</taxon>
    </lineage>
</organism>
<dbReference type="Pfam" id="PF00501">
    <property type="entry name" value="AMP-binding"/>
    <property type="match status" value="1"/>
</dbReference>
<feature type="transmembrane region" description="Helical" evidence="5">
    <location>
        <begin position="102"/>
        <end position="123"/>
    </location>
</feature>
<dbReference type="InterPro" id="IPR025110">
    <property type="entry name" value="AMP-bd_C"/>
</dbReference>
<keyword evidence="2" id="KW-0436">Ligase</keyword>
<evidence type="ECO:0000259" key="6">
    <source>
        <dbReference type="Pfam" id="PF00501"/>
    </source>
</evidence>